<proteinExistence type="predicted"/>
<protein>
    <submittedName>
        <fullName evidence="1">Uncharacterized protein</fullName>
    </submittedName>
</protein>
<dbReference type="EMBL" id="AFCE01000031">
    <property type="protein sequence ID" value="EGL84200.1"/>
    <property type="molecule type" value="Genomic_DNA"/>
</dbReference>
<dbReference type="AlphaFoldDB" id="F5L383"/>
<dbReference type="Proteomes" id="UP000010716">
    <property type="component" value="Unassembled WGS sequence"/>
</dbReference>
<comment type="caution">
    <text evidence="1">The sequence shown here is derived from an EMBL/GenBank/DDBJ whole genome shotgun (WGS) entry which is preliminary data.</text>
</comment>
<name>F5L383_CALTT</name>
<organism evidence="1 2">
    <name type="scientific">Caldalkalibacillus thermarum (strain TA2.A1)</name>
    <dbReference type="NCBI Taxonomy" id="986075"/>
    <lineage>
        <taxon>Bacteria</taxon>
        <taxon>Bacillati</taxon>
        <taxon>Bacillota</taxon>
        <taxon>Bacilli</taxon>
        <taxon>Bacillales</taxon>
        <taxon>Bacillaceae</taxon>
        <taxon>Caldalkalibacillus</taxon>
    </lineage>
</organism>
<evidence type="ECO:0000313" key="1">
    <source>
        <dbReference type="EMBL" id="EGL84200.1"/>
    </source>
</evidence>
<evidence type="ECO:0000313" key="2">
    <source>
        <dbReference type="Proteomes" id="UP000010716"/>
    </source>
</evidence>
<accession>F5L383</accession>
<reference evidence="1 2" key="1">
    <citation type="journal article" date="2011" name="J. Bacteriol.">
        <title>Draft genome sequence of the thermoalkaliphilic Caldalkalibacillus thermarum strain TA2.A1.</title>
        <authorList>
            <person name="Kalamorz F."/>
            <person name="Keis S."/>
            <person name="McMillan D.G."/>
            <person name="Olsson K."/>
            <person name="Stanton J.A."/>
            <person name="Stockwell P."/>
            <person name="Black M.A."/>
            <person name="Klingeman D.M."/>
            <person name="Land M.L."/>
            <person name="Han C.S."/>
            <person name="Martin S.L."/>
            <person name="Becher S.A."/>
            <person name="Peddie C.J."/>
            <person name="Morgan H.W."/>
            <person name="Matthies D."/>
            <person name="Preiss L."/>
            <person name="Meier T."/>
            <person name="Brown S.D."/>
            <person name="Cook G.M."/>
        </authorList>
    </citation>
    <scope>NUCLEOTIDE SEQUENCE [LARGE SCALE GENOMIC DNA]</scope>
    <source>
        <strain evidence="1 2">TA2.A1</strain>
    </source>
</reference>
<dbReference type="RefSeq" id="WP_007502274.1">
    <property type="nucleotide sequence ID" value="NZ_CP082237.1"/>
</dbReference>
<sequence length="41" mass="4791">MDILEERTMDGYQQALKAYIEATNSHNFDNVERLLAKEAVY</sequence>
<gene>
    <name evidence="1" type="ORF">CathTA2_0245</name>
</gene>